<evidence type="ECO:0000256" key="9">
    <source>
        <dbReference type="RuleBase" id="RU366078"/>
    </source>
</evidence>
<reference evidence="13 14" key="1">
    <citation type="journal article" date="2017" name="Gigascience">
        <title>Draft genome of the honey bee ectoparasitic mite, Tropilaelaps mercedesae, is shaped by the parasitic life history.</title>
        <authorList>
            <person name="Dong X."/>
            <person name="Armstrong S.D."/>
            <person name="Xia D."/>
            <person name="Makepeace B.L."/>
            <person name="Darby A.C."/>
            <person name="Kadowaki T."/>
        </authorList>
    </citation>
    <scope>NUCLEOTIDE SEQUENCE [LARGE SCALE GENOMIC DNA]</scope>
    <source>
        <strain evidence="13">Wuxi-XJTLU</strain>
    </source>
</reference>
<dbReference type="EMBL" id="MNPL01008209">
    <property type="protein sequence ID" value="OQR74331.1"/>
    <property type="molecule type" value="Genomic_DNA"/>
</dbReference>
<feature type="chain" id="PRO_5023978556" description="CLIP domain-containing serine protease" evidence="9">
    <location>
        <begin position="28"/>
        <end position="414"/>
    </location>
</feature>
<dbReference type="Pfam" id="PF00089">
    <property type="entry name" value="Trypsin"/>
    <property type="match status" value="1"/>
</dbReference>
<dbReference type="EC" id="3.4.21.-" evidence="8"/>
<dbReference type="GO" id="GO:0006508">
    <property type="term" value="P:proteolysis"/>
    <property type="evidence" value="ECO:0007669"/>
    <property type="project" value="UniProtKB-KW"/>
</dbReference>
<dbReference type="Pfam" id="PF12032">
    <property type="entry name" value="CLIP"/>
    <property type="match status" value="1"/>
</dbReference>
<gene>
    <name evidence="13" type="ORF">BIW11_09152</name>
</gene>
<dbReference type="SMART" id="SM00020">
    <property type="entry name" value="Tryp_SPc"/>
    <property type="match status" value="1"/>
</dbReference>
<keyword evidence="14" id="KW-1185">Reference proteome</keyword>
<dbReference type="STRING" id="418985.A0A1V9XLK6"/>
<comment type="subcellular location">
    <subcellularLocation>
        <location evidence="9">Secreted</location>
    </subcellularLocation>
</comment>
<proteinExistence type="inferred from homology"/>
<evidence type="ECO:0000256" key="8">
    <source>
        <dbReference type="RuleBase" id="RU363034"/>
    </source>
</evidence>
<comment type="caution">
    <text evidence="13">The sequence shown here is derived from an EMBL/GenBank/DDBJ whole genome shotgun (WGS) entry which is preliminary data.</text>
</comment>
<evidence type="ECO:0000256" key="10">
    <source>
        <dbReference type="SAM" id="MobiDB-lite"/>
    </source>
</evidence>
<dbReference type="Gene3D" id="3.30.1640.30">
    <property type="match status" value="1"/>
</dbReference>
<dbReference type="InterPro" id="IPR043504">
    <property type="entry name" value="Peptidase_S1_PA_chymotrypsin"/>
</dbReference>
<evidence type="ECO:0000256" key="3">
    <source>
        <dbReference type="ARBA" id="ARBA00022729"/>
    </source>
</evidence>
<evidence type="ECO:0000256" key="7">
    <source>
        <dbReference type="ARBA" id="ARBA00024195"/>
    </source>
</evidence>
<dbReference type="Proteomes" id="UP000192247">
    <property type="component" value="Unassembled WGS sequence"/>
</dbReference>
<keyword evidence="2 8" id="KW-0645">Protease</keyword>
<feature type="signal peptide" evidence="9">
    <location>
        <begin position="1"/>
        <end position="27"/>
    </location>
</feature>
<evidence type="ECO:0000259" key="12">
    <source>
        <dbReference type="PROSITE" id="PS51888"/>
    </source>
</evidence>
<dbReference type="PROSITE" id="PS51888">
    <property type="entry name" value="CLIP"/>
    <property type="match status" value="1"/>
</dbReference>
<dbReference type="FunFam" id="2.40.10.10:FF:000006">
    <property type="entry name" value="Serine proteinase stubble"/>
    <property type="match status" value="1"/>
</dbReference>
<dbReference type="OrthoDB" id="425190at2759"/>
<keyword evidence="5 8" id="KW-0720">Serine protease</keyword>
<dbReference type="SUPFAM" id="SSF50494">
    <property type="entry name" value="Trypsin-like serine proteases"/>
    <property type="match status" value="1"/>
</dbReference>
<evidence type="ECO:0000256" key="6">
    <source>
        <dbReference type="ARBA" id="ARBA00023157"/>
    </source>
</evidence>
<comment type="domain">
    <text evidence="9">The clip domain consists of 35-55 residues which are 'knitted' together usually by 3 conserved disulfide bonds forming a clip-like compact structure.</text>
</comment>
<dbReference type="AlphaFoldDB" id="A0A1V9XLK6"/>
<dbReference type="PRINTS" id="PR00722">
    <property type="entry name" value="CHYMOTRYPSIN"/>
</dbReference>
<sequence length="414" mass="45914">MFSRIGAPLLILLAAFDARLPLTAVIANTTESPGDQSDVAGRAIRFGGIVFDEEDTSECWTPQRVKGRCTTLRDCPGLQRIRDLNYLRQHICGYAGVSPLLCCPFQLQVTSRPTDTPRPRPSPTSPPQPVPAGLRARKPNLFPEECGLTNGSFDRIVGGVNAKIGDWPWQALVLMRSSQSNEFDSHCGASLISKKHVLSAAHCFVLRPNKMSDPKMFRVRLGEYDLSRTNEVPSGATIERGVARLIPHERFEFGKNTNDIAIIVMDRDVPFNQYIAPVCLPYSAQIIPDNIVDKYVFVTGWGRTRYLGKTTDILQQASFPVWDSRRCSEIFKRVSINHVDGNLFICAGDETGAQDACQGDSGGPLVRPEGYSPTRFYQVGIVSFGVRCATRGFPGVYTRVTNYLDWINRHVSSN</sequence>
<feature type="domain" description="Peptidase S1" evidence="11">
    <location>
        <begin position="156"/>
        <end position="412"/>
    </location>
</feature>
<evidence type="ECO:0000259" key="11">
    <source>
        <dbReference type="PROSITE" id="PS50240"/>
    </source>
</evidence>
<comment type="similarity">
    <text evidence="7 9">Belongs to the peptidase S1 family. CLIP subfamily.</text>
</comment>
<dbReference type="GO" id="GO:0005576">
    <property type="term" value="C:extracellular region"/>
    <property type="evidence" value="ECO:0007669"/>
    <property type="project" value="UniProtKB-SubCell"/>
</dbReference>
<keyword evidence="6" id="KW-1015">Disulfide bond</keyword>
<feature type="domain" description="Clip" evidence="12">
    <location>
        <begin position="58"/>
        <end position="103"/>
    </location>
</feature>
<evidence type="ECO:0000313" key="13">
    <source>
        <dbReference type="EMBL" id="OQR74331.1"/>
    </source>
</evidence>
<evidence type="ECO:0000256" key="4">
    <source>
        <dbReference type="ARBA" id="ARBA00022801"/>
    </source>
</evidence>
<dbReference type="Gene3D" id="2.40.10.10">
    <property type="entry name" value="Trypsin-like serine proteases"/>
    <property type="match status" value="1"/>
</dbReference>
<keyword evidence="4 8" id="KW-0378">Hydrolase</keyword>
<evidence type="ECO:0000256" key="5">
    <source>
        <dbReference type="ARBA" id="ARBA00022825"/>
    </source>
</evidence>
<dbReference type="InterPro" id="IPR033116">
    <property type="entry name" value="TRYPSIN_SER"/>
</dbReference>
<dbReference type="CDD" id="cd00190">
    <property type="entry name" value="Tryp_SPc"/>
    <property type="match status" value="1"/>
</dbReference>
<dbReference type="PANTHER" id="PTHR24252:SF8">
    <property type="entry name" value="ACROSIN"/>
    <property type="match status" value="1"/>
</dbReference>
<dbReference type="GO" id="GO:0004252">
    <property type="term" value="F:serine-type endopeptidase activity"/>
    <property type="evidence" value="ECO:0007669"/>
    <property type="project" value="UniProtKB-UniRule"/>
</dbReference>
<dbReference type="SMART" id="SM00680">
    <property type="entry name" value="CLIP"/>
    <property type="match status" value="1"/>
</dbReference>
<evidence type="ECO:0000256" key="1">
    <source>
        <dbReference type="ARBA" id="ARBA00001656"/>
    </source>
</evidence>
<dbReference type="PANTHER" id="PTHR24252">
    <property type="entry name" value="ACROSIN-RELATED"/>
    <property type="match status" value="1"/>
</dbReference>
<accession>A0A1V9XLK6</accession>
<dbReference type="InterPro" id="IPR022700">
    <property type="entry name" value="CLIP"/>
</dbReference>
<organism evidence="13 14">
    <name type="scientific">Tropilaelaps mercedesae</name>
    <dbReference type="NCBI Taxonomy" id="418985"/>
    <lineage>
        <taxon>Eukaryota</taxon>
        <taxon>Metazoa</taxon>
        <taxon>Ecdysozoa</taxon>
        <taxon>Arthropoda</taxon>
        <taxon>Chelicerata</taxon>
        <taxon>Arachnida</taxon>
        <taxon>Acari</taxon>
        <taxon>Parasitiformes</taxon>
        <taxon>Mesostigmata</taxon>
        <taxon>Gamasina</taxon>
        <taxon>Dermanyssoidea</taxon>
        <taxon>Laelapidae</taxon>
        <taxon>Tropilaelaps</taxon>
    </lineage>
</organism>
<feature type="compositionally biased region" description="Pro residues" evidence="10">
    <location>
        <begin position="119"/>
        <end position="130"/>
    </location>
</feature>
<dbReference type="PROSITE" id="PS00135">
    <property type="entry name" value="TRYPSIN_SER"/>
    <property type="match status" value="1"/>
</dbReference>
<dbReference type="InterPro" id="IPR001254">
    <property type="entry name" value="Trypsin_dom"/>
</dbReference>
<protein>
    <recommendedName>
        <fullName evidence="9">CLIP domain-containing serine protease</fullName>
        <ecNumber evidence="8">3.4.21.-</ecNumber>
    </recommendedName>
</protein>
<evidence type="ECO:0000256" key="2">
    <source>
        <dbReference type="ARBA" id="ARBA00022670"/>
    </source>
</evidence>
<dbReference type="PROSITE" id="PS50240">
    <property type="entry name" value="TRYPSIN_DOM"/>
    <property type="match status" value="1"/>
</dbReference>
<dbReference type="InterPro" id="IPR001314">
    <property type="entry name" value="Peptidase_S1A"/>
</dbReference>
<dbReference type="InterPro" id="IPR018114">
    <property type="entry name" value="TRYPSIN_HIS"/>
</dbReference>
<keyword evidence="9" id="KW-0964">Secreted</keyword>
<comment type="catalytic activity">
    <reaction evidence="1">
        <text>Preferential cleavage: Arg-|-Xaa, Lys-|-Xaa.</text>
        <dbReference type="EC" id="3.4.21.10"/>
    </reaction>
</comment>
<evidence type="ECO:0000313" key="14">
    <source>
        <dbReference type="Proteomes" id="UP000192247"/>
    </source>
</evidence>
<dbReference type="PROSITE" id="PS00134">
    <property type="entry name" value="TRYPSIN_HIS"/>
    <property type="match status" value="1"/>
</dbReference>
<dbReference type="InterPro" id="IPR009003">
    <property type="entry name" value="Peptidase_S1_PA"/>
</dbReference>
<feature type="region of interest" description="Disordered" evidence="10">
    <location>
        <begin position="112"/>
        <end position="136"/>
    </location>
</feature>
<dbReference type="InterPro" id="IPR038565">
    <property type="entry name" value="CLIP_sf"/>
</dbReference>
<dbReference type="InParanoid" id="A0A1V9XLK6"/>
<keyword evidence="3 9" id="KW-0732">Signal</keyword>
<name>A0A1V9XLK6_9ACAR</name>